<evidence type="ECO:0000256" key="2">
    <source>
        <dbReference type="SAM" id="Phobius"/>
    </source>
</evidence>
<keyword evidence="2" id="KW-0812">Transmembrane</keyword>
<dbReference type="RefSeq" id="WP_148337548.1">
    <property type="nucleotide sequence ID" value="NZ_LR699119.1"/>
</dbReference>
<sequence>MNNRYVHRQNDTRDRWTLIIYMAFVIILVASLVYTKIKKSLRRRRAQTGEIERIRNKLKSEPPSRHPEKRPQPAANTQIIASGSTSSKTESFLPAPSRPQLKTGKPASRVKDTRHDKNSQAYIQAVIQERQALKAASRQEAIDEAARKARLQAERSKLHLQRLSEKKQLKTQSGTDIHAAETRAPEKTETVKKRETAHQKPLSIHNEAKSGLEKHALYLLSFTFDSNQNAPASHFQRTVKTLAFLYHFHRYNLARRILYSSRDPEIKDAVQLRTLLVHLSNKVNIDADLVMKTQASMREFLHTETARLRQQHTHLWRPTNRIQEALNKLASLPLYTITFACMENLPLTRILYQHGAEIDQLENSCQKVSSSACSLWFQQYAIPFMVEAYRLSTSSSHFSLEGMVYNEFMAAVKMMIILAGEYCPHGKIKNLLAHFDSKDLEEEASRDQIRDYFLLCHKLRNELAHNIFEIGEDELDTLLKLASGISRDPVDIFSFRMQLAPVLTKSPALFPALSAAETDQAVTQAQPAKQDASLAYSDIL</sequence>
<feature type="transmembrane region" description="Helical" evidence="2">
    <location>
        <begin position="16"/>
        <end position="35"/>
    </location>
</feature>
<dbReference type="EMBL" id="LR699119">
    <property type="protein sequence ID" value="VVC74808.1"/>
    <property type="molecule type" value="Genomic_DNA"/>
</dbReference>
<dbReference type="Proteomes" id="UP000324194">
    <property type="component" value="Chromosome 1"/>
</dbReference>
<organism evidence="3 4">
    <name type="scientific">Aquicella siphonis</name>
    <dbReference type="NCBI Taxonomy" id="254247"/>
    <lineage>
        <taxon>Bacteria</taxon>
        <taxon>Pseudomonadati</taxon>
        <taxon>Pseudomonadota</taxon>
        <taxon>Gammaproteobacteria</taxon>
        <taxon>Legionellales</taxon>
        <taxon>Coxiellaceae</taxon>
        <taxon>Aquicella</taxon>
    </lineage>
</organism>
<evidence type="ECO:0000313" key="4">
    <source>
        <dbReference type="Proteomes" id="UP000324194"/>
    </source>
</evidence>
<dbReference type="AlphaFoldDB" id="A0A5E4PEA8"/>
<gene>
    <name evidence="3" type="ORF">AQUSIP_00800</name>
</gene>
<feature type="region of interest" description="Disordered" evidence="1">
    <location>
        <begin position="44"/>
        <end position="115"/>
    </location>
</feature>
<evidence type="ECO:0000256" key="1">
    <source>
        <dbReference type="SAM" id="MobiDB-lite"/>
    </source>
</evidence>
<reference evidence="3 4" key="1">
    <citation type="submission" date="2019-08" db="EMBL/GenBank/DDBJ databases">
        <authorList>
            <person name="Guy L."/>
        </authorList>
    </citation>
    <scope>NUCLEOTIDE SEQUENCE [LARGE SCALE GENOMIC DNA]</scope>
    <source>
        <strain evidence="3 4">SGT-108</strain>
    </source>
</reference>
<keyword evidence="2" id="KW-1133">Transmembrane helix</keyword>
<feature type="compositionally biased region" description="Basic and acidic residues" evidence="1">
    <location>
        <begin position="178"/>
        <end position="198"/>
    </location>
</feature>
<feature type="compositionally biased region" description="Basic and acidic residues" evidence="1">
    <location>
        <begin position="50"/>
        <end position="71"/>
    </location>
</feature>
<name>A0A5E4PEA8_9COXI</name>
<feature type="region of interest" description="Disordered" evidence="1">
    <location>
        <begin position="167"/>
        <end position="200"/>
    </location>
</feature>
<keyword evidence="4" id="KW-1185">Reference proteome</keyword>
<keyword evidence="2" id="KW-0472">Membrane</keyword>
<dbReference type="KEGG" id="asip:AQUSIP_00800"/>
<feature type="compositionally biased region" description="Polar residues" evidence="1">
    <location>
        <begin position="74"/>
        <end position="90"/>
    </location>
</feature>
<evidence type="ECO:0000313" key="3">
    <source>
        <dbReference type="EMBL" id="VVC74808.1"/>
    </source>
</evidence>
<proteinExistence type="predicted"/>
<accession>A0A5E4PEA8</accession>
<protein>
    <submittedName>
        <fullName evidence="3">Uncharacterized protein</fullName>
    </submittedName>
</protein>